<keyword evidence="5" id="KW-1185">Reference proteome</keyword>
<dbReference type="Pfam" id="PF00497">
    <property type="entry name" value="SBP_bac_3"/>
    <property type="match status" value="1"/>
</dbReference>
<dbReference type="SMART" id="SM00062">
    <property type="entry name" value="PBPb"/>
    <property type="match status" value="1"/>
</dbReference>
<name>A0ABR7PZK4_9BURK</name>
<dbReference type="SUPFAM" id="SSF53850">
    <property type="entry name" value="Periplasmic binding protein-like II"/>
    <property type="match status" value="1"/>
</dbReference>
<dbReference type="PANTHER" id="PTHR35936:SF17">
    <property type="entry name" value="ARGININE-BINDING EXTRACELLULAR PROTEIN ARTP"/>
    <property type="match status" value="1"/>
</dbReference>
<dbReference type="EMBL" id="VZQQ01000063">
    <property type="protein sequence ID" value="MBC8751692.1"/>
    <property type="molecule type" value="Genomic_DNA"/>
</dbReference>
<organism evidence="4 5">
    <name type="scientific">Paraburkholderia podalyriae</name>
    <dbReference type="NCBI Taxonomy" id="1938811"/>
    <lineage>
        <taxon>Bacteria</taxon>
        <taxon>Pseudomonadati</taxon>
        <taxon>Pseudomonadota</taxon>
        <taxon>Betaproteobacteria</taxon>
        <taxon>Burkholderiales</taxon>
        <taxon>Burkholderiaceae</taxon>
        <taxon>Paraburkholderia</taxon>
    </lineage>
</organism>
<proteinExistence type="predicted"/>
<gene>
    <name evidence="4" type="ORF">F6X42_35855</name>
</gene>
<feature type="signal peptide" evidence="2">
    <location>
        <begin position="1"/>
        <end position="19"/>
    </location>
</feature>
<sequence length="272" mass="29063">MGAVLGVIGFLTVTTNSFAACTPVHKFETINTGTLSVTTTSYPPFDNVDASGKFVGVDAEILEKVAERECVKISPTLVDASASIQYVVTGRADMSSGSWYRTAARANVMGVSTPLYLEQMGVYSKQGYSKLAELTGKTVGTVQGYLWVADLKKILGENLKLYPTAVALAQDLEAGRIDTAINTYNAGVDAQRKGGFKGFKVVALQPDSRVAPSVHPAQISFLYAKSNNELGKAINEDIDEMQRKGEIAAILKNYGFDPKSASTGAPRFADVQ</sequence>
<dbReference type="CDD" id="cd13530">
    <property type="entry name" value="PBP2_peptides_like"/>
    <property type="match status" value="1"/>
</dbReference>
<evidence type="ECO:0000259" key="3">
    <source>
        <dbReference type="SMART" id="SM00062"/>
    </source>
</evidence>
<dbReference type="Proteomes" id="UP000736373">
    <property type="component" value="Unassembled WGS sequence"/>
</dbReference>
<evidence type="ECO:0000256" key="2">
    <source>
        <dbReference type="SAM" id="SignalP"/>
    </source>
</evidence>
<evidence type="ECO:0000256" key="1">
    <source>
        <dbReference type="ARBA" id="ARBA00022729"/>
    </source>
</evidence>
<dbReference type="Gene3D" id="3.40.190.10">
    <property type="entry name" value="Periplasmic binding protein-like II"/>
    <property type="match status" value="2"/>
</dbReference>
<evidence type="ECO:0000313" key="5">
    <source>
        <dbReference type="Proteomes" id="UP000736373"/>
    </source>
</evidence>
<feature type="domain" description="Solute-binding protein family 3/N-terminal" evidence="3">
    <location>
        <begin position="34"/>
        <end position="258"/>
    </location>
</feature>
<protein>
    <submittedName>
        <fullName evidence="4">Amino acid ABC transporter substrate-binding protein</fullName>
    </submittedName>
</protein>
<dbReference type="InterPro" id="IPR001638">
    <property type="entry name" value="Solute-binding_3/MltF_N"/>
</dbReference>
<keyword evidence="1 2" id="KW-0732">Signal</keyword>
<comment type="caution">
    <text evidence="4">The sequence shown here is derived from an EMBL/GenBank/DDBJ whole genome shotgun (WGS) entry which is preliminary data.</text>
</comment>
<reference evidence="4 5" key="1">
    <citation type="submission" date="2019-09" db="EMBL/GenBank/DDBJ databases">
        <title>Paraburkholderia podalyriae sp. nov., A South African Podalyria-associated rhizobium.</title>
        <authorList>
            <person name="Mavima L."/>
            <person name="Beukes C.W."/>
            <person name="Palmer M."/>
            <person name="De Meyer S.E."/>
            <person name="James E.K."/>
            <person name="Maluk M."/>
            <person name="Avontuur J.R."/>
            <person name="Chan W.Y."/>
            <person name="Venter S.N."/>
            <person name="Steenkamp E.T."/>
        </authorList>
    </citation>
    <scope>NUCLEOTIDE SEQUENCE [LARGE SCALE GENOMIC DNA]</scope>
    <source>
        <strain evidence="4 5">WC7.3b</strain>
    </source>
</reference>
<dbReference type="PANTHER" id="PTHR35936">
    <property type="entry name" value="MEMBRANE-BOUND LYTIC MUREIN TRANSGLYCOSYLASE F"/>
    <property type="match status" value="1"/>
</dbReference>
<feature type="chain" id="PRO_5046934316" evidence="2">
    <location>
        <begin position="20"/>
        <end position="272"/>
    </location>
</feature>
<evidence type="ECO:0000313" key="4">
    <source>
        <dbReference type="EMBL" id="MBC8751692.1"/>
    </source>
</evidence>
<accession>A0ABR7PZK4</accession>